<proteinExistence type="predicted"/>
<evidence type="ECO:0000313" key="1">
    <source>
        <dbReference type="EMBL" id="CAI8022732.1"/>
    </source>
</evidence>
<keyword evidence="2" id="KW-1185">Reference proteome</keyword>
<gene>
    <name evidence="1" type="ORF">GBAR_LOCUS13321</name>
</gene>
<sequence length="85" mass="9517">MAASDKQSYRTNSLISRLMALGCPFLRSMEESVVVRVVLTQGEARARVLSWLFDSCLETCVQLARPFVSESLSPEFFPTLPLYGI</sequence>
<dbReference type="EMBL" id="CASHTH010001975">
    <property type="protein sequence ID" value="CAI8022732.1"/>
    <property type="molecule type" value="Genomic_DNA"/>
</dbReference>
<evidence type="ECO:0000313" key="2">
    <source>
        <dbReference type="Proteomes" id="UP001174909"/>
    </source>
</evidence>
<organism evidence="1 2">
    <name type="scientific">Geodia barretti</name>
    <name type="common">Barrett's horny sponge</name>
    <dbReference type="NCBI Taxonomy" id="519541"/>
    <lineage>
        <taxon>Eukaryota</taxon>
        <taxon>Metazoa</taxon>
        <taxon>Porifera</taxon>
        <taxon>Demospongiae</taxon>
        <taxon>Heteroscleromorpha</taxon>
        <taxon>Tetractinellida</taxon>
        <taxon>Astrophorina</taxon>
        <taxon>Geodiidae</taxon>
        <taxon>Geodia</taxon>
    </lineage>
</organism>
<comment type="caution">
    <text evidence="1">The sequence shown here is derived from an EMBL/GenBank/DDBJ whole genome shotgun (WGS) entry which is preliminary data.</text>
</comment>
<dbReference type="AlphaFoldDB" id="A0AA35S562"/>
<accession>A0AA35S562</accession>
<reference evidence="1" key="1">
    <citation type="submission" date="2023-03" db="EMBL/GenBank/DDBJ databases">
        <authorList>
            <person name="Steffen K."/>
            <person name="Cardenas P."/>
        </authorList>
    </citation>
    <scope>NUCLEOTIDE SEQUENCE</scope>
</reference>
<protein>
    <submittedName>
        <fullName evidence="1">Uncharacterized protein</fullName>
    </submittedName>
</protein>
<name>A0AA35S562_GEOBA</name>
<dbReference type="Proteomes" id="UP001174909">
    <property type="component" value="Unassembled WGS sequence"/>
</dbReference>